<evidence type="ECO:0008006" key="5">
    <source>
        <dbReference type="Google" id="ProtNLM"/>
    </source>
</evidence>
<dbReference type="eggNOG" id="KOG4019">
    <property type="taxonomic scope" value="Eukaryota"/>
</dbReference>
<dbReference type="KEGG" id="erc:Ecym_7368"/>
<keyword evidence="4" id="KW-1185">Reference proteome</keyword>
<evidence type="ECO:0000313" key="3">
    <source>
        <dbReference type="EMBL" id="AET41194.1"/>
    </source>
</evidence>
<dbReference type="Pfam" id="PF04847">
    <property type="entry name" value="Calcipressin"/>
    <property type="match status" value="1"/>
</dbReference>
<comment type="similarity">
    <text evidence="1">Belongs to the RCAN family.</text>
</comment>
<protein>
    <recommendedName>
        <fullName evidence="5">Calcipressin</fullName>
    </recommendedName>
</protein>
<accession>G8JWH9</accession>
<proteinExistence type="inferred from homology"/>
<evidence type="ECO:0000256" key="1">
    <source>
        <dbReference type="ARBA" id="ARBA00008209"/>
    </source>
</evidence>
<dbReference type="OrthoDB" id="17212at2759"/>
<feature type="region of interest" description="Disordered" evidence="2">
    <location>
        <begin position="133"/>
        <end position="157"/>
    </location>
</feature>
<sequence length="208" mass="22910">MATDTILITSKSVDITDGHSVSLFTGFLEDHVLSKCMVTESSPIQVYVLSQLKRLVVVSPTQEISKLIMEEYKTIRHTVEEFQHYTVGYSLFDTSTHITRSSSNLEIPPAKRILLVSPPQSPPPGFDFHRLEDRPNSNTGHVTPGRAPASTSSNVSACDKVEPDKAFTILENSLVANVVLHTCETPKTEHTPSIMGVHTALPPRSIFD</sequence>
<dbReference type="FunCoup" id="G8JWH9">
    <property type="interactions" value="34"/>
</dbReference>
<dbReference type="HOGENOM" id="CLU_1390040_0_0_1"/>
<dbReference type="Proteomes" id="UP000006790">
    <property type="component" value="Chromosome 7"/>
</dbReference>
<organism evidence="3 4">
    <name type="scientific">Eremothecium cymbalariae (strain CBS 270.75 / DBVPG 7215 / KCTC 17166 / NRRL Y-17582)</name>
    <name type="common">Yeast</name>
    <dbReference type="NCBI Taxonomy" id="931890"/>
    <lineage>
        <taxon>Eukaryota</taxon>
        <taxon>Fungi</taxon>
        <taxon>Dikarya</taxon>
        <taxon>Ascomycota</taxon>
        <taxon>Saccharomycotina</taxon>
        <taxon>Saccharomycetes</taxon>
        <taxon>Saccharomycetales</taxon>
        <taxon>Saccharomycetaceae</taxon>
        <taxon>Eremothecium</taxon>
    </lineage>
</organism>
<evidence type="ECO:0000313" key="4">
    <source>
        <dbReference type="Proteomes" id="UP000006790"/>
    </source>
</evidence>
<gene>
    <name evidence="3" type="ordered locus">Ecym_7368</name>
</gene>
<reference evidence="4" key="1">
    <citation type="journal article" date="2012" name="G3 (Bethesda)">
        <title>Pichia sorbitophila, an interspecies yeast hybrid reveals early steps of genome resolution following polyploidization.</title>
        <authorList>
            <person name="Leh Louis V."/>
            <person name="Despons L."/>
            <person name="Friedrich A."/>
            <person name="Martin T."/>
            <person name="Durrens P."/>
            <person name="Casaregola S."/>
            <person name="Neuveglise C."/>
            <person name="Fairhead C."/>
            <person name="Marck C."/>
            <person name="Cruz J.A."/>
            <person name="Straub M.L."/>
            <person name="Kugler V."/>
            <person name="Sacerdot C."/>
            <person name="Uzunov Z."/>
            <person name="Thierry A."/>
            <person name="Weiss S."/>
            <person name="Bleykasten C."/>
            <person name="De Montigny J."/>
            <person name="Jacques N."/>
            <person name="Jung P."/>
            <person name="Lemaire M."/>
            <person name="Mallet S."/>
            <person name="Morel G."/>
            <person name="Richard G.F."/>
            <person name="Sarkar A."/>
            <person name="Savel G."/>
            <person name="Schacherer J."/>
            <person name="Seret M.L."/>
            <person name="Talla E."/>
            <person name="Samson G."/>
            <person name="Jubin C."/>
            <person name="Poulain J."/>
            <person name="Vacherie B."/>
            <person name="Barbe V."/>
            <person name="Pelletier E."/>
            <person name="Sherman D.J."/>
            <person name="Westhof E."/>
            <person name="Weissenbach J."/>
            <person name="Baret P.V."/>
            <person name="Wincker P."/>
            <person name="Gaillardin C."/>
            <person name="Dujon B."/>
            <person name="Souciet J.L."/>
        </authorList>
    </citation>
    <scope>NUCLEOTIDE SEQUENCE [LARGE SCALE GENOMIC DNA]</scope>
    <source>
        <strain evidence="4">CBS 270.75 / DBVPG 7215 / KCTC 17166 / NRRL Y-17582</strain>
    </source>
</reference>
<dbReference type="InterPro" id="IPR006931">
    <property type="entry name" value="Calcipressin"/>
</dbReference>
<dbReference type="EMBL" id="CP002503">
    <property type="protein sequence ID" value="AET41194.1"/>
    <property type="molecule type" value="Genomic_DNA"/>
</dbReference>
<dbReference type="GeneID" id="11469755"/>
<dbReference type="GO" id="GO:0019722">
    <property type="term" value="P:calcium-mediated signaling"/>
    <property type="evidence" value="ECO:0007669"/>
    <property type="project" value="InterPro"/>
</dbReference>
<dbReference type="OMA" id="MPPRSIF"/>
<evidence type="ECO:0000256" key="2">
    <source>
        <dbReference type="SAM" id="MobiDB-lite"/>
    </source>
</evidence>
<dbReference type="STRING" id="931890.G8JWH9"/>
<name>G8JWH9_ERECY</name>
<dbReference type="AlphaFoldDB" id="G8JWH9"/>
<dbReference type="InParanoid" id="G8JWH9"/>
<dbReference type="RefSeq" id="XP_003648011.1">
    <property type="nucleotide sequence ID" value="XM_003647963.1"/>
</dbReference>